<dbReference type="PROSITE" id="PS51786">
    <property type="entry name" value="LON_PROTEOLYTIC"/>
    <property type="match status" value="1"/>
</dbReference>
<comment type="similarity">
    <text evidence="12">Belongs to the peptidase S16 family.</text>
</comment>
<feature type="active site" evidence="10 12">
    <location>
        <position position="795"/>
    </location>
</feature>
<keyword evidence="2 11" id="KW-0547">Nucleotide-binding</keyword>
<comment type="function">
    <text evidence="9">ATP-dependent serine protease that mediates the selective degradation of mutant and abnormal proteins as well as certain short-lived regulatory proteins. Required for cellular homeostasis and for survival from DNA damage and developmental changes induced by stress. Degrades polypeptides processively to yield small peptide fragments that are 5 to 10 amino acids long. Binds to DNA in a double-stranded, site-specific manner.</text>
</comment>
<evidence type="ECO:0000256" key="11">
    <source>
        <dbReference type="PIRSR" id="PIRSR001174-2"/>
    </source>
</evidence>
<dbReference type="InterPro" id="IPR004815">
    <property type="entry name" value="Lon_bac/euk-typ"/>
</dbReference>
<dbReference type="Pfam" id="PF22667">
    <property type="entry name" value="Lon_lid"/>
    <property type="match status" value="1"/>
</dbReference>
<dbReference type="InterPro" id="IPR008269">
    <property type="entry name" value="Lon_proteolytic"/>
</dbReference>
<dbReference type="PANTHER" id="PTHR10046">
    <property type="entry name" value="ATP DEPENDENT LON PROTEASE FAMILY MEMBER"/>
    <property type="match status" value="1"/>
</dbReference>
<dbReference type="Gene3D" id="3.30.230.10">
    <property type="match status" value="1"/>
</dbReference>
<dbReference type="InterPro" id="IPR020568">
    <property type="entry name" value="Ribosomal_Su5_D2-typ_SF"/>
</dbReference>
<dbReference type="RefSeq" id="WP_161552856.1">
    <property type="nucleotide sequence ID" value="NZ_AP022325.1"/>
</dbReference>
<sequence>MSKEYKVSRLLISGMTNISFPGAIHQIKIKKNELLEADVDLKNEEKLNVVIAYSDEQKALYPKAITAKIIDIQKIPNNNSGVVLTYINTGFFNLIDYGYAELLFDGKVDQDKFYSLTRNEIKNNKIPVGSVTSCYGHIVPIAEYDNTTIIRNTDESSINIISEASNIYPTPQTVDHIYNFFTESLKKNIKEGVIEIPDIGKILFVENLFKKKYGRNHLYIEELLNDKCKIQNPTEYKDRWRYVATYLSFMKPEFTEKVTGFLAFGDKQLLAITDSVLNIVNSNFEMESQMAKKMSTKLNDQHREFIIREKIKWLQEELEGMNVPLNKEEEYQKEISDSIKSKRYPESVKKIIAEETKRANEMMAASPEANISKTYVSHLKKLPWRLTQKELLDLEHSKKVLSKYHYGLEEVKQRILEYIAVIINTKENAKKESNKLKYNNELEIDLNLFKEENKTKEKTFNNVPILCLVGPPGTGKTSLSKAIAESLQRKFVKISLGGVTDESEIRGHRRTYVGAMPGKLIKGISQSGVSNPIILLDEIDKMASSNKGDPASAMLEVLDPEQNSKFQDHYLEHEYDLSKAIFIATANYYENIPPALIDRVEIIELSAYTLSEKINIAQEHLMPKVIEQVGAKSNFLSINNETMKYIIQNYTREAGVRGLKRILDKLARKFIFKKLENKNKKEVFNLKISDLEELLGPEKFKESDSEDYQTPGVVNGLAYTAVGGSSLQIEVNTYPGKGEIKLTGSLKEVMKESASISLSYVRANSERYGIKGFDFDNTTIHIHVPEGAVPKDGPSAGVTFTTALISSLSKRIVPSHYGMTGEITLRGKILDIGGLKEKSFAASQKKLKFVFIPYGNIVNLRDVPQEIKSNLTYIPVHTYDEIYDVIFNKKEPQNKLTFKLNEK</sequence>
<keyword evidence="5 11" id="KW-0067">ATP-binding</keyword>
<dbReference type="KEGG" id="mfel:JPM2_0150"/>
<dbReference type="InterPro" id="IPR054594">
    <property type="entry name" value="Lon_lid"/>
</dbReference>
<dbReference type="SUPFAM" id="SSF54211">
    <property type="entry name" value="Ribosomal protein S5 domain 2-like"/>
    <property type="match status" value="1"/>
</dbReference>
<dbReference type="Pfam" id="PF05362">
    <property type="entry name" value="Lon_C"/>
    <property type="match status" value="1"/>
</dbReference>
<evidence type="ECO:0000256" key="4">
    <source>
        <dbReference type="ARBA" id="ARBA00022825"/>
    </source>
</evidence>
<keyword evidence="15" id="KW-1185">Reference proteome</keyword>
<evidence type="ECO:0000256" key="10">
    <source>
        <dbReference type="PIRSR" id="PIRSR001174-1"/>
    </source>
</evidence>
<dbReference type="GO" id="GO:0016887">
    <property type="term" value="F:ATP hydrolysis activity"/>
    <property type="evidence" value="ECO:0007669"/>
    <property type="project" value="InterPro"/>
</dbReference>
<keyword evidence="1 12" id="KW-0645">Protease</keyword>
<keyword evidence="6" id="KW-0346">Stress response</keyword>
<dbReference type="AlphaFoldDB" id="A0A809RSM5"/>
<dbReference type="PRINTS" id="PR00830">
    <property type="entry name" value="ENDOLAPTASE"/>
</dbReference>
<protein>
    <recommendedName>
        <fullName evidence="12">endopeptidase La</fullName>
        <ecNumber evidence="12">3.4.21.53</ecNumber>
    </recommendedName>
</protein>
<comment type="catalytic activity">
    <reaction evidence="8 12">
        <text>Hydrolysis of proteins in presence of ATP.</text>
        <dbReference type="EC" id="3.4.21.53"/>
    </reaction>
</comment>
<dbReference type="InterPro" id="IPR027417">
    <property type="entry name" value="P-loop_NTPase"/>
</dbReference>
<evidence type="ECO:0000256" key="7">
    <source>
        <dbReference type="ARBA" id="ARBA00026070"/>
    </source>
</evidence>
<feature type="domain" description="Lon proteolytic" evidence="13">
    <location>
        <begin position="708"/>
        <end position="889"/>
    </location>
</feature>
<dbReference type="EC" id="3.4.21.53" evidence="12"/>
<dbReference type="InterPro" id="IPR003959">
    <property type="entry name" value="ATPase_AAA_core"/>
</dbReference>
<comment type="subunit">
    <text evidence="7">Homohexamer. Organized in a ring with a central cavity.</text>
</comment>
<evidence type="ECO:0000256" key="5">
    <source>
        <dbReference type="ARBA" id="ARBA00022840"/>
    </source>
</evidence>
<reference evidence="14 15" key="1">
    <citation type="submission" date="2020-01" db="EMBL/GenBank/DDBJ databases">
        <title>Complete genome sequence of Mycoplasma felis strain Myco-2.</title>
        <authorList>
            <person name="Kinoshita Y."/>
            <person name="Niwa H."/>
            <person name="Uchida-Fujii E."/>
            <person name="Nukada T."/>
        </authorList>
    </citation>
    <scope>NUCLEOTIDE SEQUENCE [LARGE SCALE GENOMIC DNA]</scope>
    <source>
        <strain evidence="14 15">Myco-2</strain>
    </source>
</reference>
<gene>
    <name evidence="14" type="ORF">JPM2_0150</name>
</gene>
<dbReference type="InterPro" id="IPR027065">
    <property type="entry name" value="Lon_Prtase"/>
</dbReference>
<evidence type="ECO:0000256" key="2">
    <source>
        <dbReference type="ARBA" id="ARBA00022741"/>
    </source>
</evidence>
<evidence type="ECO:0000256" key="8">
    <source>
        <dbReference type="ARBA" id="ARBA00050665"/>
    </source>
</evidence>
<dbReference type="CDD" id="cd19500">
    <property type="entry name" value="RecA-like_Lon"/>
    <property type="match status" value="1"/>
</dbReference>
<dbReference type="Gene3D" id="1.10.8.60">
    <property type="match status" value="1"/>
</dbReference>
<evidence type="ECO:0000256" key="6">
    <source>
        <dbReference type="ARBA" id="ARBA00023016"/>
    </source>
</evidence>
<dbReference type="GO" id="GO:0030163">
    <property type="term" value="P:protein catabolic process"/>
    <property type="evidence" value="ECO:0007669"/>
    <property type="project" value="InterPro"/>
</dbReference>
<dbReference type="EMBL" id="AP022325">
    <property type="protein sequence ID" value="BBU47322.1"/>
    <property type="molecule type" value="Genomic_DNA"/>
</dbReference>
<feature type="binding site" evidence="11">
    <location>
        <begin position="470"/>
        <end position="477"/>
    </location>
    <ligand>
        <name>ATP</name>
        <dbReference type="ChEBI" id="CHEBI:30616"/>
    </ligand>
</feature>
<dbReference type="NCBIfam" id="TIGR00763">
    <property type="entry name" value="lon"/>
    <property type="match status" value="1"/>
</dbReference>
<feature type="active site" evidence="10 12">
    <location>
        <position position="838"/>
    </location>
</feature>
<evidence type="ECO:0000256" key="3">
    <source>
        <dbReference type="ARBA" id="ARBA00022801"/>
    </source>
</evidence>
<dbReference type="GO" id="GO:0004176">
    <property type="term" value="F:ATP-dependent peptidase activity"/>
    <property type="evidence" value="ECO:0007669"/>
    <property type="project" value="UniProtKB-UniRule"/>
</dbReference>
<keyword evidence="4 12" id="KW-0720">Serine protease</keyword>
<proteinExistence type="inferred from homology"/>
<dbReference type="GO" id="GO:0005737">
    <property type="term" value="C:cytoplasm"/>
    <property type="evidence" value="ECO:0007669"/>
    <property type="project" value="UniProtKB-SubCell"/>
</dbReference>
<dbReference type="Gene3D" id="3.40.50.300">
    <property type="entry name" value="P-loop containing nucleotide triphosphate hydrolases"/>
    <property type="match status" value="1"/>
</dbReference>
<dbReference type="GO" id="GO:0006508">
    <property type="term" value="P:proteolysis"/>
    <property type="evidence" value="ECO:0007669"/>
    <property type="project" value="UniProtKB-KW"/>
</dbReference>
<evidence type="ECO:0000256" key="1">
    <source>
        <dbReference type="ARBA" id="ARBA00022670"/>
    </source>
</evidence>
<evidence type="ECO:0000313" key="14">
    <source>
        <dbReference type="EMBL" id="BBU47322.1"/>
    </source>
</evidence>
<dbReference type="GO" id="GO:0004252">
    <property type="term" value="F:serine-type endopeptidase activity"/>
    <property type="evidence" value="ECO:0007669"/>
    <property type="project" value="UniProtKB-UniRule"/>
</dbReference>
<evidence type="ECO:0000313" key="15">
    <source>
        <dbReference type="Proteomes" id="UP000464317"/>
    </source>
</evidence>
<evidence type="ECO:0000259" key="13">
    <source>
        <dbReference type="PROSITE" id="PS51786"/>
    </source>
</evidence>
<dbReference type="InterPro" id="IPR003593">
    <property type="entry name" value="AAA+_ATPase"/>
</dbReference>
<dbReference type="SUPFAM" id="SSF52540">
    <property type="entry name" value="P-loop containing nucleoside triphosphate hydrolases"/>
    <property type="match status" value="1"/>
</dbReference>
<dbReference type="Proteomes" id="UP000464317">
    <property type="component" value="Chromosome"/>
</dbReference>
<accession>A0A809RSM5</accession>
<keyword evidence="3 12" id="KW-0378">Hydrolase</keyword>
<dbReference type="FunFam" id="3.40.50.300:FF:000021">
    <property type="entry name" value="Lon protease homolog"/>
    <property type="match status" value="1"/>
</dbReference>
<organism evidence="14 15">
    <name type="scientific">Mycoplasmopsis felis</name>
    <dbReference type="NCBI Taxonomy" id="33923"/>
    <lineage>
        <taxon>Bacteria</taxon>
        <taxon>Bacillati</taxon>
        <taxon>Mycoplasmatota</taxon>
        <taxon>Mycoplasmoidales</taxon>
        <taxon>Metamycoplasmataceae</taxon>
        <taxon>Mycoplasmopsis</taxon>
    </lineage>
</organism>
<evidence type="ECO:0000256" key="9">
    <source>
        <dbReference type="ARBA" id="ARBA00053875"/>
    </source>
</evidence>
<dbReference type="InterPro" id="IPR014721">
    <property type="entry name" value="Ribsml_uS5_D2-typ_fold_subgr"/>
</dbReference>
<dbReference type="SMART" id="SM00382">
    <property type="entry name" value="AAA"/>
    <property type="match status" value="1"/>
</dbReference>
<dbReference type="Pfam" id="PF00004">
    <property type="entry name" value="AAA"/>
    <property type="match status" value="1"/>
</dbReference>
<name>A0A809RSM5_9BACT</name>
<evidence type="ECO:0000256" key="12">
    <source>
        <dbReference type="PROSITE-ProRule" id="PRU01122"/>
    </source>
</evidence>
<dbReference type="GO" id="GO:0005524">
    <property type="term" value="F:ATP binding"/>
    <property type="evidence" value="ECO:0007669"/>
    <property type="project" value="UniProtKB-KW"/>
</dbReference>